<dbReference type="GO" id="GO:0046872">
    <property type="term" value="F:metal ion binding"/>
    <property type="evidence" value="ECO:0007669"/>
    <property type="project" value="InterPro"/>
</dbReference>
<dbReference type="InterPro" id="IPR053257">
    <property type="entry name" value="Cu-only_SOD"/>
</dbReference>
<dbReference type="Gene3D" id="2.60.40.200">
    <property type="entry name" value="Superoxide dismutase, copper/zinc binding domain"/>
    <property type="match status" value="1"/>
</dbReference>
<name>A0A3Q3FGC0_9LABR</name>
<proteinExistence type="predicted"/>
<dbReference type="InParanoid" id="A0A3Q3FGC0"/>
<dbReference type="STRING" id="56723.ENSLBEP00000019276"/>
<dbReference type="InterPro" id="IPR036423">
    <property type="entry name" value="SOD-like_Cu/Zn_dom_sf"/>
</dbReference>
<evidence type="ECO:0000313" key="2">
    <source>
        <dbReference type="Proteomes" id="UP000261660"/>
    </source>
</evidence>
<dbReference type="GeneTree" id="ENSGT00740000116936"/>
<evidence type="ECO:0000313" key="1">
    <source>
        <dbReference type="Ensembl" id="ENSLBEP00000019276.1"/>
    </source>
</evidence>
<keyword evidence="2" id="KW-1185">Reference proteome</keyword>
<reference evidence="1" key="1">
    <citation type="submission" date="2025-08" db="UniProtKB">
        <authorList>
            <consortium name="Ensembl"/>
        </authorList>
    </citation>
    <scope>IDENTIFICATION</scope>
</reference>
<organism evidence="1 2">
    <name type="scientific">Labrus bergylta</name>
    <name type="common">ballan wrasse</name>
    <dbReference type="NCBI Taxonomy" id="56723"/>
    <lineage>
        <taxon>Eukaryota</taxon>
        <taxon>Metazoa</taxon>
        <taxon>Chordata</taxon>
        <taxon>Craniata</taxon>
        <taxon>Vertebrata</taxon>
        <taxon>Euteleostomi</taxon>
        <taxon>Actinopterygii</taxon>
        <taxon>Neopterygii</taxon>
        <taxon>Teleostei</taxon>
        <taxon>Neoteleostei</taxon>
        <taxon>Acanthomorphata</taxon>
        <taxon>Eupercaria</taxon>
        <taxon>Labriformes</taxon>
        <taxon>Labridae</taxon>
        <taxon>Labrus</taxon>
    </lineage>
</organism>
<dbReference type="AlphaFoldDB" id="A0A3Q3FGC0"/>
<dbReference type="GO" id="GO:0006801">
    <property type="term" value="P:superoxide metabolic process"/>
    <property type="evidence" value="ECO:0007669"/>
    <property type="project" value="InterPro"/>
</dbReference>
<accession>A0A3Q3FGC0</accession>
<protein>
    <submittedName>
        <fullName evidence="1">Uncharacterized protein</fullName>
    </submittedName>
</protein>
<dbReference type="SUPFAM" id="SSF49329">
    <property type="entry name" value="Cu,Zn superoxide dismutase-like"/>
    <property type="match status" value="1"/>
</dbReference>
<dbReference type="Ensembl" id="ENSLBET00000020318.1">
    <property type="protein sequence ID" value="ENSLBEP00000019276.1"/>
    <property type="gene ID" value="ENSLBEG00000014810.1"/>
</dbReference>
<reference evidence="1" key="2">
    <citation type="submission" date="2025-09" db="UniProtKB">
        <authorList>
            <consortium name="Ensembl"/>
        </authorList>
    </citation>
    <scope>IDENTIFICATION</scope>
</reference>
<sequence>MSCAQFMAPLNMGGVTGKVYFNSTSNMATLNVSGAGSCGPLNLSLNVFPVKFGHFAQPCSEAHIGPSVHTFSANPESTLNLGDLSNKHMSLAGKNEVDISFQDFHLPLFGRNSIVGRSVVIHQLDGQSSVFMAIKSNRVGANNACDSVGGVFNPFNMSSMVREENFILNLFTFWKAKCCSAQGRTQDHFLKVSASDWAESRF</sequence>
<dbReference type="PANTHER" id="PTHR20910">
    <property type="entry name" value="AGAP001623-PA"/>
    <property type="match status" value="1"/>
</dbReference>
<dbReference type="Proteomes" id="UP000261660">
    <property type="component" value="Unplaced"/>
</dbReference>
<dbReference type="PANTHER" id="PTHR20910:SF1">
    <property type="entry name" value="SUPEROXIDE DISMUTASE COPPER_ZINC BINDING DOMAIN-CONTAINING PROTEIN"/>
    <property type="match status" value="1"/>
</dbReference>